<organism evidence="3 4">
    <name type="scientific">Salinarimonas soli</name>
    <dbReference type="NCBI Taxonomy" id="1638099"/>
    <lineage>
        <taxon>Bacteria</taxon>
        <taxon>Pseudomonadati</taxon>
        <taxon>Pseudomonadota</taxon>
        <taxon>Alphaproteobacteria</taxon>
        <taxon>Hyphomicrobiales</taxon>
        <taxon>Salinarimonadaceae</taxon>
        <taxon>Salinarimonas</taxon>
    </lineage>
</organism>
<protein>
    <submittedName>
        <fullName evidence="3">Magnesium chelatase subunit D</fullName>
    </submittedName>
</protein>
<feature type="region of interest" description="Disordered" evidence="1">
    <location>
        <begin position="299"/>
        <end position="347"/>
    </location>
</feature>
<feature type="region of interest" description="Disordered" evidence="1">
    <location>
        <begin position="256"/>
        <end position="284"/>
    </location>
</feature>
<dbReference type="NCBIfam" id="NF009943">
    <property type="entry name" value="PRK13406.1"/>
    <property type="match status" value="1"/>
</dbReference>
<accession>A0A5B2VIB4</accession>
<keyword evidence="4" id="KW-1185">Reference proteome</keyword>
<dbReference type="PROSITE" id="PS50234">
    <property type="entry name" value="VWFA"/>
    <property type="match status" value="1"/>
</dbReference>
<dbReference type="Gene3D" id="1.10.8.80">
    <property type="entry name" value="Magnesium chelatase subunit I, C-Terminal domain"/>
    <property type="match status" value="1"/>
</dbReference>
<dbReference type="PANTHER" id="PTHR43473:SF2">
    <property type="entry name" value="MAGNESIUM-CHELATASE SUBUNIT CHLD, CHLOROPLASTIC"/>
    <property type="match status" value="1"/>
</dbReference>
<name>A0A5B2VIB4_9HYPH</name>
<comment type="caution">
    <text evidence="3">The sequence shown here is derived from an EMBL/GenBank/DDBJ whole genome shotgun (WGS) entry which is preliminary data.</text>
</comment>
<reference evidence="3 4" key="1">
    <citation type="submission" date="2019-09" db="EMBL/GenBank/DDBJ databases">
        <title>Salinarimonas rosea gen. nov., sp. nov., a new member of the a-2 subgroup of the Proteobacteria.</title>
        <authorList>
            <person name="Liu J."/>
        </authorList>
    </citation>
    <scope>NUCLEOTIDE SEQUENCE [LARGE SCALE GENOMIC DNA]</scope>
    <source>
        <strain evidence="3 4">BN140002</strain>
    </source>
</reference>
<dbReference type="InterPro" id="IPR002035">
    <property type="entry name" value="VWF_A"/>
</dbReference>
<reference evidence="3 4" key="2">
    <citation type="submission" date="2019-09" db="EMBL/GenBank/DDBJ databases">
        <authorList>
            <person name="Jin C."/>
        </authorList>
    </citation>
    <scope>NUCLEOTIDE SEQUENCE [LARGE SCALE GENOMIC DNA]</scope>
    <source>
        <strain evidence="3 4">BN140002</strain>
    </source>
</reference>
<dbReference type="SMART" id="SM00327">
    <property type="entry name" value="VWA"/>
    <property type="match status" value="1"/>
</dbReference>
<dbReference type="OrthoDB" id="9775079at2"/>
<dbReference type="RefSeq" id="WP_149816391.1">
    <property type="nucleotide sequence ID" value="NZ_VUOA01000016.1"/>
</dbReference>
<dbReference type="Gene3D" id="3.40.50.410">
    <property type="entry name" value="von Willebrand factor, type A domain"/>
    <property type="match status" value="1"/>
</dbReference>
<feature type="domain" description="VWFA" evidence="2">
    <location>
        <begin position="396"/>
        <end position="536"/>
    </location>
</feature>
<proteinExistence type="predicted"/>
<evidence type="ECO:0000313" key="4">
    <source>
        <dbReference type="Proteomes" id="UP000323142"/>
    </source>
</evidence>
<dbReference type="SUPFAM" id="SSF52540">
    <property type="entry name" value="P-loop containing nucleoside triphosphate hydrolases"/>
    <property type="match status" value="1"/>
</dbReference>
<evidence type="ECO:0000259" key="2">
    <source>
        <dbReference type="PROSITE" id="PS50234"/>
    </source>
</evidence>
<dbReference type="InterPro" id="IPR041628">
    <property type="entry name" value="ChlI/MoxR_AAA_lid"/>
</dbReference>
<dbReference type="EMBL" id="VUOA01000016">
    <property type="protein sequence ID" value="KAA2238059.1"/>
    <property type="molecule type" value="Genomic_DNA"/>
</dbReference>
<dbReference type="Proteomes" id="UP000323142">
    <property type="component" value="Unassembled WGS sequence"/>
</dbReference>
<dbReference type="Pfam" id="PF13519">
    <property type="entry name" value="VWA_2"/>
    <property type="match status" value="1"/>
</dbReference>
<dbReference type="InterPro" id="IPR027417">
    <property type="entry name" value="P-loop_NTPase"/>
</dbReference>
<gene>
    <name evidence="3" type="ORF">F0L46_07260</name>
</gene>
<dbReference type="SUPFAM" id="SSF53300">
    <property type="entry name" value="vWA-like"/>
    <property type="match status" value="1"/>
</dbReference>
<sequence length="577" mass="59353">MTAAPPGGAMAGPLRAAHLLAVDPHRLGGAAVRARPGPVRDHWLAALRGALPPSEPVRRLPVGIDDDRLLGGLDLAETLKAGRPIARRGVLAEADGGMVVVPCAERLSPGTAARLAGVLDRGAVVVERDGIQDHARARIGLALLDEGEADEAPPEALLDRLAFRLDLVDLSIRDIAPDTPPDIPAARARLHAVAVTPEIVGAVTEVALRLGIASLRAPLLALAAARAGAALAGRTSVTEDDLAEGVRLVLCPRATLAPAQSDETPPEPPAPDEPTPDDKAGEPVESDLTDRLVEATRAALPPGLLDALQAPKGGGEHGRSRGDSSVQKRPGTTGRPAGSRPGEPRGGARLDLLATLRAAAPWQGLRRRVDAVEPGRVAVRREDFRVGVRKPHSRATAIVAVDASGSSAMNRLAEAKGAVELLLAQAYVRRDRVALLAFRRSGAEILLEPTRSLVRAKRSLAGLPGGGGTPLAAGIEAAARLADTLRRRGDAPTLVLLTDGGANVCRSGETGRAAAAADALAVARRVGAEGLSALVIDTSPRGQPLAGEVAAAMAARYLPLPRADAAAVSRAVRLAMA</sequence>
<dbReference type="PANTHER" id="PTHR43473">
    <property type="entry name" value="MAGNESIUM-CHELATASE SUBUNIT CHLD, CHLOROPLASTIC"/>
    <property type="match status" value="1"/>
</dbReference>
<evidence type="ECO:0000313" key="3">
    <source>
        <dbReference type="EMBL" id="KAA2238059.1"/>
    </source>
</evidence>
<dbReference type="InterPro" id="IPR036465">
    <property type="entry name" value="vWFA_dom_sf"/>
</dbReference>
<dbReference type="Pfam" id="PF17863">
    <property type="entry name" value="AAA_lid_2"/>
    <property type="match status" value="1"/>
</dbReference>
<evidence type="ECO:0000256" key="1">
    <source>
        <dbReference type="SAM" id="MobiDB-lite"/>
    </source>
</evidence>
<dbReference type="AlphaFoldDB" id="A0A5B2VIB4"/>
<dbReference type="Gene3D" id="3.40.50.300">
    <property type="entry name" value="P-loop containing nucleotide triphosphate hydrolases"/>
    <property type="match status" value="1"/>
</dbReference>